<organism evidence="1 2">
    <name type="scientific">Meloidogyne javanica</name>
    <name type="common">Root-knot nematode worm</name>
    <dbReference type="NCBI Taxonomy" id="6303"/>
    <lineage>
        <taxon>Eukaryota</taxon>
        <taxon>Metazoa</taxon>
        <taxon>Ecdysozoa</taxon>
        <taxon>Nematoda</taxon>
        <taxon>Chromadorea</taxon>
        <taxon>Rhabditida</taxon>
        <taxon>Tylenchina</taxon>
        <taxon>Tylenchomorpha</taxon>
        <taxon>Tylenchoidea</taxon>
        <taxon>Meloidogynidae</taxon>
        <taxon>Meloidogyninae</taxon>
        <taxon>Meloidogyne</taxon>
        <taxon>Meloidogyne incognita group</taxon>
    </lineage>
</organism>
<evidence type="ECO:0000313" key="1">
    <source>
        <dbReference type="Proteomes" id="UP000887561"/>
    </source>
</evidence>
<evidence type="ECO:0000313" key="2">
    <source>
        <dbReference type="WBParaSite" id="scaffold12644_cov274.g16441"/>
    </source>
</evidence>
<protein>
    <submittedName>
        <fullName evidence="2">Uncharacterized protein</fullName>
    </submittedName>
</protein>
<proteinExistence type="predicted"/>
<dbReference type="Proteomes" id="UP000887561">
    <property type="component" value="Unplaced"/>
</dbReference>
<keyword evidence="1" id="KW-1185">Reference proteome</keyword>
<accession>A0A915LII4</accession>
<name>A0A915LII4_MELJA</name>
<sequence length="317" mass="36583">MDKAHTANKVSVINATNPPISLNTTSGFDEEAITDEEELDYDEWPTEINPYNSLPRGYKIPRIELKKPKRLQTAGLNMLIKSLGERAENVMLTTELDLTTPNRENERKMKAAKHAASLARRKLGIKGSPEKFNEEAPRELQINQCTDIEVFEYSIFTNCTGVLHERCRISNNVSSMAQSRPNIQNLSFPVVQCLMEMLIFDWISRQHTNIKYRQMASALIFTHHKEGIFSFLRSFWYLIKKKAVKAFNDKAIMNVLEERLANCHLLYSIWAKDSYGPIRLKGPPLTENQELNQWLNFITDMEDASRSINHYLNQILC</sequence>
<dbReference type="AlphaFoldDB" id="A0A915LII4"/>
<dbReference type="WBParaSite" id="scaffold12644_cov274.g16441">
    <property type="protein sequence ID" value="scaffold12644_cov274.g16441"/>
    <property type="gene ID" value="scaffold12644_cov274.g16441"/>
</dbReference>
<reference evidence="2" key="1">
    <citation type="submission" date="2022-11" db="UniProtKB">
        <authorList>
            <consortium name="WormBaseParasite"/>
        </authorList>
    </citation>
    <scope>IDENTIFICATION</scope>
</reference>